<dbReference type="OrthoDB" id="3031760at2759"/>
<protein>
    <recommendedName>
        <fullName evidence="3">F-box domain-containing protein</fullName>
    </recommendedName>
</protein>
<dbReference type="InterPro" id="IPR001611">
    <property type="entry name" value="Leu-rich_rpt"/>
</dbReference>
<dbReference type="Gene3D" id="3.80.10.10">
    <property type="entry name" value="Ribonuclease Inhibitor"/>
    <property type="match status" value="2"/>
</dbReference>
<evidence type="ECO:0000313" key="1">
    <source>
        <dbReference type="EMBL" id="KAF6751689.1"/>
    </source>
</evidence>
<dbReference type="Proteomes" id="UP000521943">
    <property type="component" value="Unassembled WGS sequence"/>
</dbReference>
<dbReference type="PROSITE" id="PS51450">
    <property type="entry name" value="LRR"/>
    <property type="match status" value="1"/>
</dbReference>
<gene>
    <name evidence="1" type="ORF">DFP72DRAFT_906850</name>
</gene>
<keyword evidence="2" id="KW-1185">Reference proteome</keyword>
<sequence>MNKCLQAPEILHLICNELPNSNLDDRQRLLAVALSCRALLEPGLDRLWHTIRSFQPLMTMLPLDLFKLEKKPNLGTSGFYLLVNLRREIVPSDLDRYLTYYAPRIREVDIALLKGTFSPEFWQGLQLATGWRHGALSPSAWKVVWTLTAPFQSLLSQDILDQTFAYFSLFLGPKSTCVTFGFKSEVPLQAASIRNAPSIPTALKELSLQDASPIASELSFLTSSIQSSSWRDLEGLTILNLPPNAISHLSTLPHLSRLEIGELHDTRPVRSYTQADITNRPGHLSTMSTGVFRSLKYLKLSSAVSANFEGFLQHLPPNNQLHTLKCILGVAPSSARVKAILATIHLHCNPKHFRELVIKGSPGTAANKERLDTYWDIGIDLNPLLIFTQLETLSLNLLLGVNLNPADINQIVARFPRLVKLNVDTDAFDSRIPQIDHTHVLQLIYKLRHLRKLGLRFNATAIPEYPANDPALANLTTAKHLPSQLVTLWVGDSPIYSPPSVARFFKMHCPNLRMDRIITLPIDSNIPETMPVVMYQKRWRALEDQDV</sequence>
<dbReference type="SUPFAM" id="SSF52047">
    <property type="entry name" value="RNI-like"/>
    <property type="match status" value="1"/>
</dbReference>
<organism evidence="1 2">
    <name type="scientific">Ephemerocybe angulata</name>
    <dbReference type="NCBI Taxonomy" id="980116"/>
    <lineage>
        <taxon>Eukaryota</taxon>
        <taxon>Fungi</taxon>
        <taxon>Dikarya</taxon>
        <taxon>Basidiomycota</taxon>
        <taxon>Agaricomycotina</taxon>
        <taxon>Agaricomycetes</taxon>
        <taxon>Agaricomycetidae</taxon>
        <taxon>Agaricales</taxon>
        <taxon>Agaricineae</taxon>
        <taxon>Psathyrellaceae</taxon>
        <taxon>Ephemerocybe</taxon>
    </lineage>
</organism>
<name>A0A8H6HR70_9AGAR</name>
<evidence type="ECO:0000313" key="2">
    <source>
        <dbReference type="Proteomes" id="UP000521943"/>
    </source>
</evidence>
<accession>A0A8H6HR70</accession>
<proteinExistence type="predicted"/>
<reference evidence="1 2" key="1">
    <citation type="submission" date="2020-07" db="EMBL/GenBank/DDBJ databases">
        <title>Comparative genomics of pyrophilous fungi reveals a link between fire events and developmental genes.</title>
        <authorList>
            <consortium name="DOE Joint Genome Institute"/>
            <person name="Steindorff A.S."/>
            <person name="Carver A."/>
            <person name="Calhoun S."/>
            <person name="Stillman K."/>
            <person name="Liu H."/>
            <person name="Lipzen A."/>
            <person name="Pangilinan J."/>
            <person name="Labutti K."/>
            <person name="Bruns T.D."/>
            <person name="Grigoriev I.V."/>
        </authorList>
    </citation>
    <scope>NUCLEOTIDE SEQUENCE [LARGE SCALE GENOMIC DNA]</scope>
    <source>
        <strain evidence="1 2">CBS 144469</strain>
    </source>
</reference>
<dbReference type="InterPro" id="IPR032675">
    <property type="entry name" value="LRR_dom_sf"/>
</dbReference>
<dbReference type="AlphaFoldDB" id="A0A8H6HR70"/>
<evidence type="ECO:0008006" key="3">
    <source>
        <dbReference type="Google" id="ProtNLM"/>
    </source>
</evidence>
<comment type="caution">
    <text evidence="1">The sequence shown here is derived from an EMBL/GenBank/DDBJ whole genome shotgun (WGS) entry which is preliminary data.</text>
</comment>
<dbReference type="EMBL" id="JACGCI010000048">
    <property type="protein sequence ID" value="KAF6751689.1"/>
    <property type="molecule type" value="Genomic_DNA"/>
</dbReference>